<sequence length="62" mass="7016">MGSPLGVQRASELDLYLEECSISITNKEDFNIHGWWKSNAERFPGLSNGIGISILYWQPCDQ</sequence>
<proteinExistence type="predicted"/>
<evidence type="ECO:0000259" key="1">
    <source>
        <dbReference type="Pfam" id="PF05699"/>
    </source>
</evidence>
<gene>
    <name evidence="2" type="ORF">PCASD_18606</name>
</gene>
<protein>
    <recommendedName>
        <fullName evidence="1">HAT C-terminal dimerisation domain-containing protein</fullName>
    </recommendedName>
</protein>
<dbReference type="InterPro" id="IPR008906">
    <property type="entry name" value="HATC_C_dom"/>
</dbReference>
<organism evidence="2 3">
    <name type="scientific">Puccinia coronata f. sp. avenae</name>
    <dbReference type="NCBI Taxonomy" id="200324"/>
    <lineage>
        <taxon>Eukaryota</taxon>
        <taxon>Fungi</taxon>
        <taxon>Dikarya</taxon>
        <taxon>Basidiomycota</taxon>
        <taxon>Pucciniomycotina</taxon>
        <taxon>Pucciniomycetes</taxon>
        <taxon>Pucciniales</taxon>
        <taxon>Pucciniaceae</taxon>
        <taxon>Puccinia</taxon>
    </lineage>
</organism>
<dbReference type="Pfam" id="PF05699">
    <property type="entry name" value="Dimer_Tnp_hAT"/>
    <property type="match status" value="1"/>
</dbReference>
<evidence type="ECO:0000313" key="3">
    <source>
        <dbReference type="Proteomes" id="UP000235392"/>
    </source>
</evidence>
<accession>A0A2N5TAA0</accession>
<dbReference type="AlphaFoldDB" id="A0A2N5TAA0"/>
<dbReference type="EMBL" id="PGCI01000665">
    <property type="protein sequence ID" value="PLW22386.1"/>
    <property type="molecule type" value="Genomic_DNA"/>
</dbReference>
<evidence type="ECO:0000313" key="2">
    <source>
        <dbReference type="EMBL" id="PLW22386.1"/>
    </source>
</evidence>
<comment type="caution">
    <text evidence="2">The sequence shown here is derived from an EMBL/GenBank/DDBJ whole genome shotgun (WGS) entry which is preliminary data.</text>
</comment>
<dbReference type="Proteomes" id="UP000235392">
    <property type="component" value="Unassembled WGS sequence"/>
</dbReference>
<name>A0A2N5TAA0_9BASI</name>
<dbReference type="GO" id="GO:0046983">
    <property type="term" value="F:protein dimerization activity"/>
    <property type="evidence" value="ECO:0007669"/>
    <property type="project" value="InterPro"/>
</dbReference>
<reference evidence="2 3" key="1">
    <citation type="submission" date="2017-11" db="EMBL/GenBank/DDBJ databases">
        <title>De novo assembly and phasing of dikaryotic genomes from two isolates of Puccinia coronata f. sp. avenae, the causal agent of oat crown rust.</title>
        <authorList>
            <person name="Miller M.E."/>
            <person name="Zhang Y."/>
            <person name="Omidvar V."/>
            <person name="Sperschneider J."/>
            <person name="Schwessinger B."/>
            <person name="Raley C."/>
            <person name="Palmer J.M."/>
            <person name="Garnica D."/>
            <person name="Upadhyaya N."/>
            <person name="Rathjen J."/>
            <person name="Taylor J.M."/>
            <person name="Park R.F."/>
            <person name="Dodds P.N."/>
            <person name="Hirsch C.D."/>
            <person name="Kianian S.F."/>
            <person name="Figueroa M."/>
        </authorList>
    </citation>
    <scope>NUCLEOTIDE SEQUENCE [LARGE SCALE GENOMIC DNA]</scope>
    <source>
        <strain evidence="2">12SD80</strain>
    </source>
</reference>
<feature type="domain" description="HAT C-terminal dimerisation" evidence="1">
    <location>
        <begin position="12"/>
        <end position="47"/>
    </location>
</feature>